<dbReference type="RefSeq" id="WP_187016249.1">
    <property type="nucleotide sequence ID" value="NZ_JACOQI010000032.1"/>
</dbReference>
<reference evidence="2" key="1">
    <citation type="submission" date="2020-08" db="EMBL/GenBank/DDBJ databases">
        <title>Genome public.</title>
        <authorList>
            <person name="Liu C."/>
            <person name="Sun Q."/>
        </authorList>
    </citation>
    <scope>NUCLEOTIDE SEQUENCE</scope>
    <source>
        <strain evidence="2">BX15</strain>
    </source>
</reference>
<name>A0A923S997_9FIRM</name>
<organism evidence="2 3">
    <name type="scientific">Dysosmobacter segnis</name>
    <dbReference type="NCBI Taxonomy" id="2763042"/>
    <lineage>
        <taxon>Bacteria</taxon>
        <taxon>Bacillati</taxon>
        <taxon>Bacillota</taxon>
        <taxon>Clostridia</taxon>
        <taxon>Eubacteriales</taxon>
        <taxon>Oscillospiraceae</taxon>
        <taxon>Dysosmobacter</taxon>
    </lineage>
</organism>
<dbReference type="Proteomes" id="UP000620327">
    <property type="component" value="Unassembled WGS sequence"/>
</dbReference>
<dbReference type="AlphaFoldDB" id="A0A923S997"/>
<dbReference type="EMBL" id="JACOQI010000032">
    <property type="protein sequence ID" value="MBC5772103.1"/>
    <property type="molecule type" value="Genomic_DNA"/>
</dbReference>
<accession>A0A923S997</accession>
<evidence type="ECO:0008006" key="4">
    <source>
        <dbReference type="Google" id="ProtNLM"/>
    </source>
</evidence>
<evidence type="ECO:0000313" key="2">
    <source>
        <dbReference type="EMBL" id="MBC5772103.1"/>
    </source>
</evidence>
<feature type="signal peptide" evidence="1">
    <location>
        <begin position="1"/>
        <end position="21"/>
    </location>
</feature>
<sequence>MKKVLAILIASLTILTQTSFAFEASEFESITPSPVDIVEAIDEKYNYPVLPGTDEWIAVGDTRTRHDACEIPVEILNKLTTKALLLTALDYPFNTDISAFEDAQSGFDYIVKHSNAWSALICREDIEETIFSLLDSDDFDNEQTTYIELLLKHSAVYPLLSDEAKSFLTNNETLSLYNPPDGAYLVSETVKSKTIYTPKENRPVKMSTSRYEWLASTVKQLDEDYIDDYPSAYYIGPSTMRYNCFSYAFYLQSTTNQYILSNPVSNFWEDGSYVQVSSPKTGDIALYWDDDLDAYRHAGIVTATKPEVWVCSKWGNTPLMEHPVMECPYSYMTVHYYRLYTEL</sequence>
<gene>
    <name evidence="2" type="ORF">H8Z83_17595</name>
</gene>
<comment type="caution">
    <text evidence="2">The sequence shown here is derived from an EMBL/GenBank/DDBJ whole genome shotgun (WGS) entry which is preliminary data.</text>
</comment>
<feature type="chain" id="PRO_5039147108" description="Amidase domain-containing protein" evidence="1">
    <location>
        <begin position="22"/>
        <end position="343"/>
    </location>
</feature>
<keyword evidence="1" id="KW-0732">Signal</keyword>
<keyword evidence="3" id="KW-1185">Reference proteome</keyword>
<evidence type="ECO:0000313" key="3">
    <source>
        <dbReference type="Proteomes" id="UP000620327"/>
    </source>
</evidence>
<protein>
    <recommendedName>
        <fullName evidence="4">Amidase domain-containing protein</fullName>
    </recommendedName>
</protein>
<evidence type="ECO:0000256" key="1">
    <source>
        <dbReference type="SAM" id="SignalP"/>
    </source>
</evidence>
<proteinExistence type="predicted"/>